<evidence type="ECO:0000256" key="1">
    <source>
        <dbReference type="SAM" id="SignalP"/>
    </source>
</evidence>
<feature type="chain" id="PRO_5038422479" evidence="1">
    <location>
        <begin position="34"/>
        <end position="686"/>
    </location>
</feature>
<dbReference type="PANTHER" id="PTHR34987:SF6">
    <property type="entry name" value="ALPHA-L-RHAMNOSIDASE SIX-HAIRPIN GLYCOSIDASE DOMAIN-CONTAINING PROTEIN"/>
    <property type="match status" value="1"/>
</dbReference>
<dbReference type="Gene3D" id="1.50.10.10">
    <property type="match status" value="1"/>
</dbReference>
<feature type="signal peptide" evidence="1">
    <location>
        <begin position="1"/>
        <end position="33"/>
    </location>
</feature>
<dbReference type="Gene3D" id="2.60.420.10">
    <property type="entry name" value="Maltose phosphorylase, domain 3"/>
    <property type="match status" value="1"/>
</dbReference>
<dbReference type="EMBL" id="FZOR01000004">
    <property type="protein sequence ID" value="SNS46081.1"/>
    <property type="molecule type" value="Genomic_DNA"/>
</dbReference>
<keyword evidence="1" id="KW-0732">Signal</keyword>
<sequence length="686" mass="73006">MHTSVSRRTAASRGRRGAAAVALGLSALMATQAAPLGTAYAKPGPDAAPWERYNLSPSSRTLHPASVYRTTGGVQDAAAVLKGGTTTLSGAGASVTFDFGKEVGGLTTLRFAGSDGPQKVGVAFAESSTYVDTTSDASTGGPRSRDGALSVDVDGATAYTTPPELLRGGFRYLTVFLESAGRVDLDAVSLHFTAAPKMKDPSRYANYFHSSDDLLNRIWYAGAYTVQLNTISPKSGRVWEAPAALWDNTGDIGVGDTILVDGAKRDRTVWPGDLGIEIPAAYAAFADTESARNALTTVYQHQRDTGELPYAGPELDKYGSDTYHLWTLAASWDYYQYTGDTRWLSGVWDRYKKGVDFITGKMDDKGLVSITGTSDSVRILAKGENLSANVLMWRVLDTGSHLAKAQGDNALAASYAERAAALRTAIDANFWDDDAGAYKFYPDSPIHPQAGNSLAVWYGLADQGKARRISASLKGNWNEIAATAPENKGNPGVFSGSMEVNAHFAAGGRAADQAGVDIIRRQWGYMLDHPEGTRSTFWESFRNPEDGCAFCSSYVSLAHAWATGPTPALTFSVLGLNPTGTGGRSFDFVPHPADLTFAEGRITTPSGAVTASWKVSGGSYTAHLKAPGRAVGRAGVPTFGARVKVHVDGRLVWDGSRARAKGVRSDGEYVYIEGLRGSHTLRSDRA</sequence>
<evidence type="ECO:0000313" key="3">
    <source>
        <dbReference type="EMBL" id="SNS46081.1"/>
    </source>
</evidence>
<dbReference type="InterPro" id="IPR035396">
    <property type="entry name" value="Bac_rhamnosid6H"/>
</dbReference>
<dbReference type="InterPro" id="IPR008928">
    <property type="entry name" value="6-hairpin_glycosidase_sf"/>
</dbReference>
<accession>A0A239ENU8</accession>
<proteinExistence type="predicted"/>
<evidence type="ECO:0000313" key="4">
    <source>
        <dbReference type="Proteomes" id="UP000198318"/>
    </source>
</evidence>
<reference evidence="3 4" key="1">
    <citation type="submission" date="2017-06" db="EMBL/GenBank/DDBJ databases">
        <authorList>
            <person name="Kim H.J."/>
            <person name="Triplett B.A."/>
        </authorList>
    </citation>
    <scope>NUCLEOTIDE SEQUENCE [LARGE SCALE GENOMIC DNA]</scope>
    <source>
        <strain evidence="3 4">DSM 44715</strain>
    </source>
</reference>
<organism evidence="3 4">
    <name type="scientific">Actinomadura meyerae</name>
    <dbReference type="NCBI Taxonomy" id="240840"/>
    <lineage>
        <taxon>Bacteria</taxon>
        <taxon>Bacillati</taxon>
        <taxon>Actinomycetota</taxon>
        <taxon>Actinomycetes</taxon>
        <taxon>Streptosporangiales</taxon>
        <taxon>Thermomonosporaceae</taxon>
        <taxon>Actinomadura</taxon>
    </lineage>
</organism>
<dbReference type="PANTHER" id="PTHR34987">
    <property type="entry name" value="C, PUTATIVE (AFU_ORTHOLOGUE AFUA_3G02880)-RELATED"/>
    <property type="match status" value="1"/>
</dbReference>
<feature type="domain" description="Alpha-L-rhamnosidase six-hairpin glycosidase" evidence="2">
    <location>
        <begin position="258"/>
        <end position="467"/>
    </location>
</feature>
<dbReference type="Pfam" id="PF17389">
    <property type="entry name" value="Bac_rhamnosid6H"/>
    <property type="match status" value="1"/>
</dbReference>
<name>A0A239ENU8_9ACTN</name>
<dbReference type="SUPFAM" id="SSF48208">
    <property type="entry name" value="Six-hairpin glycosidases"/>
    <property type="match status" value="1"/>
</dbReference>
<keyword evidence="4" id="KW-1185">Reference proteome</keyword>
<dbReference type="Proteomes" id="UP000198318">
    <property type="component" value="Unassembled WGS sequence"/>
</dbReference>
<dbReference type="GO" id="GO:0005975">
    <property type="term" value="P:carbohydrate metabolic process"/>
    <property type="evidence" value="ECO:0007669"/>
    <property type="project" value="InterPro"/>
</dbReference>
<protein>
    <submittedName>
        <fullName evidence="3">Alpha-L-rhamnosidase</fullName>
    </submittedName>
</protein>
<evidence type="ECO:0000259" key="2">
    <source>
        <dbReference type="Pfam" id="PF17389"/>
    </source>
</evidence>
<dbReference type="OrthoDB" id="9815108at2"/>
<dbReference type="AlphaFoldDB" id="A0A239ENU8"/>
<gene>
    <name evidence="3" type="ORF">SAMN05443665_1004145</name>
</gene>
<dbReference type="RefSeq" id="WP_089325041.1">
    <property type="nucleotide sequence ID" value="NZ_FZOR01000004.1"/>
</dbReference>
<dbReference type="InterPro" id="IPR012341">
    <property type="entry name" value="6hp_glycosidase-like_sf"/>
</dbReference>